<feature type="transmembrane region" description="Helical" evidence="11">
    <location>
        <begin position="149"/>
        <end position="172"/>
    </location>
</feature>
<evidence type="ECO:0000256" key="11">
    <source>
        <dbReference type="SAM" id="Phobius"/>
    </source>
</evidence>
<dbReference type="InterPro" id="IPR017452">
    <property type="entry name" value="GPCR_Rhodpsn_7TM"/>
</dbReference>
<dbReference type="Pfam" id="PF00001">
    <property type="entry name" value="7tm_1"/>
    <property type="match status" value="1"/>
</dbReference>
<accession>A0A226DDA1</accession>
<keyword evidence="4 11" id="KW-0812">Transmembrane</keyword>
<protein>
    <submittedName>
        <fullName evidence="13">Dopamine D2-like receptor</fullName>
    </submittedName>
</protein>
<dbReference type="GO" id="GO:0045202">
    <property type="term" value="C:synapse"/>
    <property type="evidence" value="ECO:0007669"/>
    <property type="project" value="GOC"/>
</dbReference>
<keyword evidence="7 11" id="KW-0472">Membrane</keyword>
<name>A0A226DDA1_FOLCA</name>
<comment type="subcellular location">
    <subcellularLocation>
        <location evidence="1">Cell membrane</location>
        <topology evidence="1">Multi-pass membrane protein</topology>
    </subcellularLocation>
</comment>
<keyword evidence="10" id="KW-0807">Transducer</keyword>
<gene>
    <name evidence="13" type="ORF">Fcan01_22479</name>
</gene>
<keyword evidence="6" id="KW-0297">G-protein coupled receptor</keyword>
<dbReference type="GO" id="GO:0004930">
    <property type="term" value="F:G protein-coupled receptor activity"/>
    <property type="evidence" value="ECO:0007669"/>
    <property type="project" value="UniProtKB-KW"/>
</dbReference>
<evidence type="ECO:0000256" key="7">
    <source>
        <dbReference type="ARBA" id="ARBA00023136"/>
    </source>
</evidence>
<dbReference type="AlphaFoldDB" id="A0A226DDA1"/>
<dbReference type="PRINTS" id="PR00237">
    <property type="entry name" value="GPCRRHODOPSN"/>
</dbReference>
<keyword evidence="9 13" id="KW-0675">Receptor</keyword>
<feature type="transmembrane region" description="Helical" evidence="11">
    <location>
        <begin position="184"/>
        <end position="208"/>
    </location>
</feature>
<dbReference type="Proteomes" id="UP000198287">
    <property type="component" value="Unassembled WGS sequence"/>
</dbReference>
<dbReference type="GO" id="GO:0001591">
    <property type="term" value="F:dopamine neurotransmitter receptor activity, coupled via Gi/Go"/>
    <property type="evidence" value="ECO:0007669"/>
    <property type="project" value="TreeGrafter"/>
</dbReference>
<evidence type="ECO:0000256" key="4">
    <source>
        <dbReference type="ARBA" id="ARBA00022692"/>
    </source>
</evidence>
<evidence type="ECO:0000313" key="13">
    <source>
        <dbReference type="EMBL" id="OXA42611.1"/>
    </source>
</evidence>
<evidence type="ECO:0000256" key="1">
    <source>
        <dbReference type="ARBA" id="ARBA00004651"/>
    </source>
</evidence>
<dbReference type="SUPFAM" id="SSF81321">
    <property type="entry name" value="Family A G protein-coupled receptor-like"/>
    <property type="match status" value="1"/>
</dbReference>
<dbReference type="GO" id="GO:0005886">
    <property type="term" value="C:plasma membrane"/>
    <property type="evidence" value="ECO:0007669"/>
    <property type="project" value="UniProtKB-SubCell"/>
</dbReference>
<dbReference type="OrthoDB" id="10010417at2759"/>
<dbReference type="STRING" id="158441.A0A226DDA1"/>
<dbReference type="PROSITE" id="PS50262">
    <property type="entry name" value="G_PROTEIN_RECEP_F1_2"/>
    <property type="match status" value="1"/>
</dbReference>
<organism evidence="13 14">
    <name type="scientific">Folsomia candida</name>
    <name type="common">Springtail</name>
    <dbReference type="NCBI Taxonomy" id="158441"/>
    <lineage>
        <taxon>Eukaryota</taxon>
        <taxon>Metazoa</taxon>
        <taxon>Ecdysozoa</taxon>
        <taxon>Arthropoda</taxon>
        <taxon>Hexapoda</taxon>
        <taxon>Collembola</taxon>
        <taxon>Entomobryomorpha</taxon>
        <taxon>Isotomoidea</taxon>
        <taxon>Isotomidae</taxon>
        <taxon>Proisotominae</taxon>
        <taxon>Folsomia</taxon>
    </lineage>
</organism>
<evidence type="ECO:0000256" key="3">
    <source>
        <dbReference type="ARBA" id="ARBA00022475"/>
    </source>
</evidence>
<comment type="caution">
    <text evidence="13">The sequence shown here is derived from an EMBL/GenBank/DDBJ whole genome shotgun (WGS) entry which is preliminary data.</text>
</comment>
<dbReference type="EMBL" id="LNIX01000025">
    <property type="protein sequence ID" value="OXA42611.1"/>
    <property type="molecule type" value="Genomic_DNA"/>
</dbReference>
<feature type="domain" description="G-protein coupled receptors family 1 profile" evidence="12">
    <location>
        <begin position="164"/>
        <end position="241"/>
    </location>
</feature>
<evidence type="ECO:0000256" key="10">
    <source>
        <dbReference type="ARBA" id="ARBA00023224"/>
    </source>
</evidence>
<dbReference type="InterPro" id="IPR000276">
    <property type="entry name" value="GPCR_Rhodpsn"/>
</dbReference>
<sequence>MNNMMTILAAATSYPSSIFTTTTTHSSNAFTSPTSQKFSDSGGLLMRSTPASPMSTLSLSDWGSNGDLSPELFLLRDDELSPRSLPLRQTTAMVRTQLLVASSGDDEHDPYLGVGGGGDPFNLTAWDNASDWGNGTGGIDDDGDGGYNYWALLLIVFSIFAVFGNMLVILAVKRERSLWNVTNYFIVSLAVADLLVAGVVMPFGVYVLTQEGRKGGLQCGAEGVVLGVNEQSGSGGLSIME</sequence>
<evidence type="ECO:0000313" key="14">
    <source>
        <dbReference type="Proteomes" id="UP000198287"/>
    </source>
</evidence>
<keyword evidence="3" id="KW-1003">Cell membrane</keyword>
<evidence type="ECO:0000259" key="12">
    <source>
        <dbReference type="PROSITE" id="PS50262"/>
    </source>
</evidence>
<evidence type="ECO:0000256" key="8">
    <source>
        <dbReference type="ARBA" id="ARBA00023157"/>
    </source>
</evidence>
<evidence type="ECO:0000256" key="5">
    <source>
        <dbReference type="ARBA" id="ARBA00022989"/>
    </source>
</evidence>
<dbReference type="Gene3D" id="1.20.1070.10">
    <property type="entry name" value="Rhodopsin 7-helix transmembrane proteins"/>
    <property type="match status" value="1"/>
</dbReference>
<reference evidence="13 14" key="1">
    <citation type="submission" date="2015-12" db="EMBL/GenBank/DDBJ databases">
        <title>The genome of Folsomia candida.</title>
        <authorList>
            <person name="Faddeeva A."/>
            <person name="Derks M.F."/>
            <person name="Anvar Y."/>
            <person name="Smit S."/>
            <person name="Van Straalen N."/>
            <person name="Roelofs D."/>
        </authorList>
    </citation>
    <scope>NUCLEOTIDE SEQUENCE [LARGE SCALE GENOMIC DNA]</scope>
    <source>
        <strain evidence="13 14">VU population</strain>
        <tissue evidence="13">Whole body</tissue>
    </source>
</reference>
<keyword evidence="14" id="KW-1185">Reference proteome</keyword>
<dbReference type="PANTHER" id="PTHR24248:SF125">
    <property type="entry name" value="DOPAMINE D2-LIKE RECEPTOR"/>
    <property type="match status" value="1"/>
</dbReference>
<comment type="similarity">
    <text evidence="2">Belongs to the G-protein coupled receptor 1 family.</text>
</comment>
<evidence type="ECO:0000256" key="9">
    <source>
        <dbReference type="ARBA" id="ARBA00023170"/>
    </source>
</evidence>
<dbReference type="PANTHER" id="PTHR24248">
    <property type="entry name" value="ADRENERGIC RECEPTOR-RELATED G-PROTEIN COUPLED RECEPTOR"/>
    <property type="match status" value="1"/>
</dbReference>
<proteinExistence type="inferred from homology"/>
<evidence type="ECO:0000256" key="2">
    <source>
        <dbReference type="ARBA" id="ARBA00010663"/>
    </source>
</evidence>
<evidence type="ECO:0000256" key="6">
    <source>
        <dbReference type="ARBA" id="ARBA00023040"/>
    </source>
</evidence>
<keyword evidence="5 11" id="KW-1133">Transmembrane helix</keyword>
<keyword evidence="8" id="KW-1015">Disulfide bond</keyword>